<proteinExistence type="predicted"/>
<reference evidence="2" key="3">
    <citation type="submission" date="2025-09" db="UniProtKB">
        <authorList>
            <consortium name="Ensembl"/>
        </authorList>
    </citation>
    <scope>IDENTIFICATION</scope>
</reference>
<dbReference type="Proteomes" id="UP000265080">
    <property type="component" value="Chromosome 8"/>
</dbReference>
<feature type="region of interest" description="Disordered" evidence="1">
    <location>
        <begin position="1"/>
        <end position="63"/>
    </location>
</feature>
<feature type="compositionally biased region" description="Basic residues" evidence="1">
    <location>
        <begin position="1"/>
        <end position="11"/>
    </location>
</feature>
<organism evidence="2 3">
    <name type="scientific">Amphiprion percula</name>
    <name type="common">Orange clownfish</name>
    <name type="synonym">Lutjanus percula</name>
    <dbReference type="NCBI Taxonomy" id="161767"/>
    <lineage>
        <taxon>Eukaryota</taxon>
        <taxon>Metazoa</taxon>
        <taxon>Chordata</taxon>
        <taxon>Craniata</taxon>
        <taxon>Vertebrata</taxon>
        <taxon>Euteleostomi</taxon>
        <taxon>Actinopterygii</taxon>
        <taxon>Neopterygii</taxon>
        <taxon>Teleostei</taxon>
        <taxon>Neoteleostei</taxon>
        <taxon>Acanthomorphata</taxon>
        <taxon>Ovalentaria</taxon>
        <taxon>Pomacentridae</taxon>
        <taxon>Amphiprion</taxon>
    </lineage>
</organism>
<reference evidence="2 3" key="1">
    <citation type="submission" date="2018-03" db="EMBL/GenBank/DDBJ databases">
        <title>Finding Nemo's genes: A chromosome-scale reference assembly of the genome of the orange clownfish Amphiprion percula.</title>
        <authorList>
            <person name="Lehmann R."/>
        </authorList>
    </citation>
    <scope>NUCLEOTIDE SEQUENCE</scope>
</reference>
<name>A0A3P8TD40_AMPPE</name>
<evidence type="ECO:0000313" key="3">
    <source>
        <dbReference type="Proteomes" id="UP000265080"/>
    </source>
</evidence>
<accession>A0A3P8TD40</accession>
<evidence type="ECO:0000313" key="2">
    <source>
        <dbReference type="Ensembl" id="ENSAPEP00000022524.1"/>
    </source>
</evidence>
<feature type="region of interest" description="Disordered" evidence="1">
    <location>
        <begin position="129"/>
        <end position="159"/>
    </location>
</feature>
<dbReference type="GeneTree" id="ENSGT00940000157161"/>
<reference evidence="2" key="2">
    <citation type="submission" date="2025-08" db="UniProtKB">
        <authorList>
            <consortium name="Ensembl"/>
        </authorList>
    </citation>
    <scope>IDENTIFICATION</scope>
</reference>
<dbReference type="OMA" id="MEVTARW"/>
<feature type="compositionally biased region" description="Polar residues" evidence="1">
    <location>
        <begin position="52"/>
        <end position="63"/>
    </location>
</feature>
<dbReference type="STRING" id="161767.ENSAPEP00000022524"/>
<evidence type="ECO:0000256" key="1">
    <source>
        <dbReference type="SAM" id="MobiDB-lite"/>
    </source>
</evidence>
<dbReference type="AlphaFoldDB" id="A0A3P8TD40"/>
<sequence length="211" mass="22747">MRRASKHKLKAGKLLNPMVQQLKNNLNATNGSAHSSGSSSSGNQLSTAPEQVHTQQPCSLKGSFSSDNIYAGLHASSQTQPSLTAATPSPSPQPITRLAQVQTNNSNNKRGTFTDDLHKLVDDWTKETVAAASQPRPSLNQMKQQRRQQDLEGTPPPMGAVPREVFGFKMCLLGAARMMPYATVANPGIQAYPLVMHNPENGPCSKTTRTT</sequence>
<protein>
    <submittedName>
        <fullName evidence="2">Uncharacterized protein</fullName>
    </submittedName>
</protein>
<keyword evidence="3" id="KW-1185">Reference proteome</keyword>
<feature type="compositionally biased region" description="Low complexity" evidence="1">
    <location>
        <begin position="27"/>
        <end position="48"/>
    </location>
</feature>
<dbReference type="Ensembl" id="ENSAPET00000023121.1">
    <property type="protein sequence ID" value="ENSAPEP00000022524.1"/>
    <property type="gene ID" value="ENSAPEG00000016042.1"/>
</dbReference>